<reference evidence="3" key="1">
    <citation type="submission" date="2021-04" db="EMBL/GenBank/DDBJ databases">
        <title>Isolation of p-tert-butylphenol degrading bacteria Sphingobium phenoxybenzoativorans Tas13 from active sludge.</title>
        <authorList>
            <person name="Li Y."/>
        </authorList>
    </citation>
    <scope>NUCLEOTIDE SEQUENCE</scope>
    <source>
        <strain evidence="3">Tas13</strain>
    </source>
</reference>
<dbReference type="FunFam" id="3.40.50.720:FF:000084">
    <property type="entry name" value="Short-chain dehydrogenase reductase"/>
    <property type="match status" value="1"/>
</dbReference>
<keyword evidence="4" id="KW-1185">Reference proteome</keyword>
<proteinExistence type="inferred from homology"/>
<dbReference type="InterPro" id="IPR036291">
    <property type="entry name" value="NAD(P)-bd_dom_sf"/>
</dbReference>
<dbReference type="Gene3D" id="3.40.50.720">
    <property type="entry name" value="NAD(P)-binding Rossmann-like Domain"/>
    <property type="match status" value="1"/>
</dbReference>
<dbReference type="AlphaFoldDB" id="A0A975KAG8"/>
<dbReference type="PANTHER" id="PTHR42760">
    <property type="entry name" value="SHORT-CHAIN DEHYDROGENASES/REDUCTASES FAMILY MEMBER"/>
    <property type="match status" value="1"/>
</dbReference>
<dbReference type="Proteomes" id="UP000681425">
    <property type="component" value="Chromosome"/>
</dbReference>
<name>A0A975KAG8_9SPHN</name>
<organism evidence="3 4">
    <name type="scientific">Sphingobium phenoxybenzoativorans</name>
    <dbReference type="NCBI Taxonomy" id="1592790"/>
    <lineage>
        <taxon>Bacteria</taxon>
        <taxon>Pseudomonadati</taxon>
        <taxon>Pseudomonadota</taxon>
        <taxon>Alphaproteobacteria</taxon>
        <taxon>Sphingomonadales</taxon>
        <taxon>Sphingomonadaceae</taxon>
        <taxon>Sphingobium</taxon>
    </lineage>
</organism>
<evidence type="ECO:0000313" key="4">
    <source>
        <dbReference type="Proteomes" id="UP000681425"/>
    </source>
</evidence>
<dbReference type="PANTHER" id="PTHR42760:SF50">
    <property type="entry name" value="SHORT-CHAIN DEHYDROGENASE-RELATED"/>
    <property type="match status" value="1"/>
</dbReference>
<comment type="similarity">
    <text evidence="1">Belongs to the short-chain dehydrogenases/reductases (SDR) family.</text>
</comment>
<dbReference type="Pfam" id="PF13561">
    <property type="entry name" value="adh_short_C2"/>
    <property type="match status" value="1"/>
</dbReference>
<evidence type="ECO:0000256" key="2">
    <source>
        <dbReference type="ARBA" id="ARBA00051383"/>
    </source>
</evidence>
<sequence>MSEGALANRIAIVTGAASGIGKAIVEAYHGAGARILAADLNLPEFPELAGSDRIVTLVADVTAEDAPDKIVKAAIEAFGGLDILVNNAGICLPGSIEDQSLASWEKTLAINVTAPFRLTQAALPHMKEKGWGRIINLGSIMSDFGGPFLCAYGMSKHAMAGFTKSLAVDLGKYGITANYLQPGSIWTGMSKPFMEDQSFLDYWNTKTPVGRLGEPEEVAAPALFLATDEARFITGAGIRICGGAMASF</sequence>
<evidence type="ECO:0000256" key="1">
    <source>
        <dbReference type="ARBA" id="ARBA00006484"/>
    </source>
</evidence>
<accession>A0A975KAG8</accession>
<dbReference type="RefSeq" id="WP_212610516.1">
    <property type="nucleotide sequence ID" value="NZ_CP073910.1"/>
</dbReference>
<dbReference type="PROSITE" id="PS00061">
    <property type="entry name" value="ADH_SHORT"/>
    <property type="match status" value="1"/>
</dbReference>
<comment type="catalytic activity">
    <reaction evidence="2">
        <text>2,5-dichlorocyclohexa-2,5-dien-1,4-diol + NAD(+) = 2,5-dichlorohydroquinone + NADH + H(+)</text>
        <dbReference type="Rhea" id="RHEA:15741"/>
        <dbReference type="ChEBI" id="CHEBI:15378"/>
        <dbReference type="ChEBI" id="CHEBI:27545"/>
        <dbReference type="ChEBI" id="CHEBI:28975"/>
        <dbReference type="ChEBI" id="CHEBI:57540"/>
        <dbReference type="ChEBI" id="CHEBI:57945"/>
    </reaction>
</comment>
<dbReference type="PRINTS" id="PR00080">
    <property type="entry name" value="SDRFAMILY"/>
</dbReference>
<dbReference type="SUPFAM" id="SSF51735">
    <property type="entry name" value="NAD(P)-binding Rossmann-fold domains"/>
    <property type="match status" value="1"/>
</dbReference>
<gene>
    <name evidence="3" type="ORF">KFK14_08120</name>
</gene>
<dbReference type="InterPro" id="IPR002347">
    <property type="entry name" value="SDR_fam"/>
</dbReference>
<evidence type="ECO:0000313" key="3">
    <source>
        <dbReference type="EMBL" id="QUT07354.1"/>
    </source>
</evidence>
<dbReference type="KEGG" id="spph:KFK14_08120"/>
<dbReference type="PRINTS" id="PR00081">
    <property type="entry name" value="GDHRDH"/>
</dbReference>
<protein>
    <submittedName>
        <fullName evidence="3">SDR family oxidoreductase</fullName>
    </submittedName>
</protein>
<dbReference type="EMBL" id="CP073910">
    <property type="protein sequence ID" value="QUT07354.1"/>
    <property type="molecule type" value="Genomic_DNA"/>
</dbReference>
<dbReference type="GO" id="GO:0016616">
    <property type="term" value="F:oxidoreductase activity, acting on the CH-OH group of donors, NAD or NADP as acceptor"/>
    <property type="evidence" value="ECO:0007669"/>
    <property type="project" value="TreeGrafter"/>
</dbReference>
<dbReference type="InterPro" id="IPR020904">
    <property type="entry name" value="Sc_DH/Rdtase_CS"/>
</dbReference>
<dbReference type="CDD" id="cd05233">
    <property type="entry name" value="SDR_c"/>
    <property type="match status" value="1"/>
</dbReference>